<dbReference type="EMBL" id="JACGWX010000001">
    <property type="protein sequence ID" value="MBA8846894.1"/>
    <property type="molecule type" value="Genomic_DNA"/>
</dbReference>
<reference evidence="2 3" key="1">
    <citation type="submission" date="2020-07" db="EMBL/GenBank/DDBJ databases">
        <title>Sequencing the genomes of 1000 actinobacteria strains.</title>
        <authorList>
            <person name="Klenk H.-P."/>
        </authorList>
    </citation>
    <scope>NUCLEOTIDE SEQUENCE [LARGE SCALE GENOMIC DNA]</scope>
    <source>
        <strain evidence="2 3">DSM 19663</strain>
    </source>
</reference>
<protein>
    <submittedName>
        <fullName evidence="2">Branched-subunit amino acid aminotransferase/4-amino-4-deoxychorismate lyase</fullName>
    </submittedName>
</protein>
<accession>A0A839E9M6</accession>
<feature type="region of interest" description="Disordered" evidence="1">
    <location>
        <begin position="1"/>
        <end position="24"/>
    </location>
</feature>
<feature type="region of interest" description="Disordered" evidence="1">
    <location>
        <begin position="116"/>
        <end position="135"/>
    </location>
</feature>
<comment type="caution">
    <text evidence="2">The sequence shown here is derived from an EMBL/GenBank/DDBJ whole genome shotgun (WGS) entry which is preliminary data.</text>
</comment>
<dbReference type="RefSeq" id="WP_182489733.1">
    <property type="nucleotide sequence ID" value="NZ_BAAAOV010000017.1"/>
</dbReference>
<sequence length="302" mass="31819">MSASDEPPSGMAPLGGSGDAHREGLRHWRSSDADEPWTSVDWCDAHAGALLAADSWRVVDGRVRGLDQHRARFLSAVAPFRDDGGAFFDEVVAALPRAGDWFPRVELRARGIPVPAVGDGPSAAGAGTGTGTVLSLRLRPTPTTTEEVVVATAPYDPRAHPLTKGPDLEALQRLRTAVQPLGAGEAIILSPDGLVVEGAYSGLVWVRSDDAMVHPDDGRARIPSVTVSVLLKAAAAHGVAIEASDARPDDLDGCELWVLSALHGLRVATAWVDGPRLVHEPGRAEGARRWLTEALVELPAVP</sequence>
<dbReference type="SUPFAM" id="SSF56752">
    <property type="entry name" value="D-aminoacid aminotransferase-like PLP-dependent enzymes"/>
    <property type="match status" value="1"/>
</dbReference>
<gene>
    <name evidence="2" type="ORF">FHX53_000458</name>
</gene>
<dbReference type="InterPro" id="IPR001544">
    <property type="entry name" value="Aminotrans_IV"/>
</dbReference>
<keyword evidence="2" id="KW-0032">Aminotransferase</keyword>
<name>A0A839E9M6_9MICO</name>
<keyword evidence="2" id="KW-0456">Lyase</keyword>
<evidence type="ECO:0000256" key="1">
    <source>
        <dbReference type="SAM" id="MobiDB-lite"/>
    </source>
</evidence>
<dbReference type="AlphaFoldDB" id="A0A839E9M6"/>
<keyword evidence="3" id="KW-1185">Reference proteome</keyword>
<organism evidence="2 3">
    <name type="scientific">Microcella alkalica</name>
    <dbReference type="NCBI Taxonomy" id="355930"/>
    <lineage>
        <taxon>Bacteria</taxon>
        <taxon>Bacillati</taxon>
        <taxon>Actinomycetota</taxon>
        <taxon>Actinomycetes</taxon>
        <taxon>Micrococcales</taxon>
        <taxon>Microbacteriaceae</taxon>
        <taxon>Microcella</taxon>
    </lineage>
</organism>
<dbReference type="Proteomes" id="UP000585905">
    <property type="component" value="Unassembled WGS sequence"/>
</dbReference>
<dbReference type="Pfam" id="PF01063">
    <property type="entry name" value="Aminotran_4"/>
    <property type="match status" value="1"/>
</dbReference>
<dbReference type="GO" id="GO:0016829">
    <property type="term" value="F:lyase activity"/>
    <property type="evidence" value="ECO:0007669"/>
    <property type="project" value="UniProtKB-KW"/>
</dbReference>
<keyword evidence="2" id="KW-0808">Transferase</keyword>
<proteinExistence type="predicted"/>
<dbReference type="InterPro" id="IPR036038">
    <property type="entry name" value="Aminotransferase-like"/>
</dbReference>
<dbReference type="InterPro" id="IPR043132">
    <property type="entry name" value="BCAT-like_C"/>
</dbReference>
<dbReference type="Gene3D" id="3.20.10.10">
    <property type="entry name" value="D-amino Acid Aminotransferase, subunit A, domain 2"/>
    <property type="match status" value="1"/>
</dbReference>
<evidence type="ECO:0000313" key="3">
    <source>
        <dbReference type="Proteomes" id="UP000585905"/>
    </source>
</evidence>
<dbReference type="GO" id="GO:0008483">
    <property type="term" value="F:transaminase activity"/>
    <property type="evidence" value="ECO:0007669"/>
    <property type="project" value="UniProtKB-KW"/>
</dbReference>
<evidence type="ECO:0000313" key="2">
    <source>
        <dbReference type="EMBL" id="MBA8846894.1"/>
    </source>
</evidence>